<gene>
    <name evidence="2" type="ORF">A2519_11375</name>
</gene>
<evidence type="ECO:0000313" key="3">
    <source>
        <dbReference type="Proteomes" id="UP000179243"/>
    </source>
</evidence>
<name>A0A1F7FCQ0_UNCRA</name>
<dbReference type="SUPFAM" id="SSF110296">
    <property type="entry name" value="Oligoxyloglucan reducing end-specific cellobiohydrolase"/>
    <property type="match status" value="1"/>
</dbReference>
<comment type="caution">
    <text evidence="2">The sequence shown here is derived from an EMBL/GenBank/DDBJ whole genome shotgun (WGS) entry which is preliminary data.</text>
</comment>
<evidence type="ECO:0000259" key="1">
    <source>
        <dbReference type="Pfam" id="PF18962"/>
    </source>
</evidence>
<sequence length="407" mass="43772">MHFYRIWKGLIMFKITQVIIILFSITCFAQVDWTNRTSGTTYNINSITFGDSQFIAVGGNSTILTSSDGMNWTSRNSGTTVGLNSITYGNNQFVAVGGGYIMSQYNATTTVTSTDGITWANITNNGGAPYYLYSITYGNNQYVALGTGNHINTSVDGISWTENIVTSSSLNSITYGNNQFIADGYGGTMLTSPNGTTWTSQTTGTSKNLASITYGNNQYIAVGDSGIIITSSDGILWTHRTSGLSSYLFSIVYGNNQYVVVGESGSVLTSTDGITWTSQISGITHHLSSITYGNSQYVAVSISGTIHTSPDAELSIAKKQSPTISSATLCVQYMTPNTLSIITPRTMYSSRTEVSIKNICGKKVFENTLSISAGETRIKINTLPPGLYIFGIKSNGQKMFAKFVVAK</sequence>
<feature type="domain" description="Secretion system C-terminal sorting" evidence="1">
    <location>
        <begin position="343"/>
        <end position="405"/>
    </location>
</feature>
<proteinExistence type="predicted"/>
<reference evidence="2 3" key="1">
    <citation type="journal article" date="2016" name="Nat. Commun.">
        <title>Thousands of microbial genomes shed light on interconnected biogeochemical processes in an aquifer system.</title>
        <authorList>
            <person name="Anantharaman K."/>
            <person name="Brown C.T."/>
            <person name="Hug L.A."/>
            <person name="Sharon I."/>
            <person name="Castelle C.J."/>
            <person name="Probst A.J."/>
            <person name="Thomas B.C."/>
            <person name="Singh A."/>
            <person name="Wilkins M.J."/>
            <person name="Karaoz U."/>
            <person name="Brodie E.L."/>
            <person name="Williams K.H."/>
            <person name="Hubbard S.S."/>
            <person name="Banfield J.F."/>
        </authorList>
    </citation>
    <scope>NUCLEOTIDE SEQUENCE [LARGE SCALE GENOMIC DNA]</scope>
</reference>
<evidence type="ECO:0000313" key="2">
    <source>
        <dbReference type="EMBL" id="OGK04454.1"/>
    </source>
</evidence>
<dbReference type="Pfam" id="PF18962">
    <property type="entry name" value="Por_Secre_tail"/>
    <property type="match status" value="1"/>
</dbReference>
<organism evidence="2 3">
    <name type="scientific">Candidatus Raymondbacteria bacterium RIFOXYD12_FULL_49_13</name>
    <dbReference type="NCBI Taxonomy" id="1817890"/>
    <lineage>
        <taxon>Bacteria</taxon>
        <taxon>Raymondiibacteriota</taxon>
    </lineage>
</organism>
<dbReference type="InterPro" id="IPR026444">
    <property type="entry name" value="Secre_tail"/>
</dbReference>
<accession>A0A1F7FCQ0</accession>
<dbReference type="EMBL" id="MFYX01000072">
    <property type="protein sequence ID" value="OGK04454.1"/>
    <property type="molecule type" value="Genomic_DNA"/>
</dbReference>
<protein>
    <recommendedName>
        <fullName evidence="1">Secretion system C-terminal sorting domain-containing protein</fullName>
    </recommendedName>
</protein>
<dbReference type="AlphaFoldDB" id="A0A1F7FCQ0"/>
<dbReference type="Proteomes" id="UP000179243">
    <property type="component" value="Unassembled WGS sequence"/>
</dbReference>